<dbReference type="SUPFAM" id="SSF89550">
    <property type="entry name" value="PHP domain-like"/>
    <property type="match status" value="1"/>
</dbReference>
<evidence type="ECO:0000313" key="5">
    <source>
        <dbReference type="Proteomes" id="UP000663699"/>
    </source>
</evidence>
<organism evidence="4 5">
    <name type="scientific">Pneumocystis wakefieldiae</name>
    <dbReference type="NCBI Taxonomy" id="38082"/>
    <lineage>
        <taxon>Eukaryota</taxon>
        <taxon>Fungi</taxon>
        <taxon>Dikarya</taxon>
        <taxon>Ascomycota</taxon>
        <taxon>Taphrinomycotina</taxon>
        <taxon>Pneumocystomycetes</taxon>
        <taxon>Pneumocystaceae</taxon>
        <taxon>Pneumocystis</taxon>
    </lineage>
</organism>
<comment type="subcellular location">
    <subcellularLocation>
        <location evidence="1">Nucleus</location>
    </subcellularLocation>
</comment>
<sequence>MYDLNVLWHGSGVSEIEMKKMIAFLAELGYTTIALNYVVYGKIGKKITNPIRPDVLESHKSLRILSRVTLVLEEASQNYNLYSATDTFDILAVRPMNEKMFQHACVSMDVDIISLDMSQRLPFYIKHSTVSIAIARGIRLEICYGSGISDINCRKNLISNASALIRATRGKGIVISSEASSLMYCRSGYDIINLSTFWGLSQEKGRDAIGKEAKYVIIHGEARKNTSKGVIKLVDDKILQEKRNVEEELVHDINKKNKTSP</sequence>
<proteinExistence type="inferred from homology"/>
<dbReference type="AlphaFoldDB" id="A0A899FV42"/>
<dbReference type="PANTHER" id="PTHR13031:SF0">
    <property type="entry name" value="RIBONUCLEASE P PROTEIN SUBUNIT P30"/>
    <property type="match status" value="1"/>
</dbReference>
<dbReference type="PANTHER" id="PTHR13031">
    <property type="entry name" value="RIBONUCLEASE P SUBUNIT P30"/>
    <property type="match status" value="1"/>
</dbReference>
<evidence type="ECO:0000256" key="2">
    <source>
        <dbReference type="ARBA" id="ARBA00007331"/>
    </source>
</evidence>
<evidence type="ECO:0000256" key="3">
    <source>
        <dbReference type="ARBA" id="ARBA00022694"/>
    </source>
</evidence>
<evidence type="ECO:0000313" key="4">
    <source>
        <dbReference type="EMBL" id="QSL64155.1"/>
    </source>
</evidence>
<gene>
    <name evidence="4" type="ORF">MERGE_000310</name>
</gene>
<protein>
    <submittedName>
        <fullName evidence="4">Uncharacterized protein</fullName>
    </submittedName>
</protein>
<comment type="similarity">
    <text evidence="2">Belongs to the eukaryotic/archaeal RNase P protein component 3 family.</text>
</comment>
<dbReference type="GO" id="GO:0003723">
    <property type="term" value="F:RNA binding"/>
    <property type="evidence" value="ECO:0007669"/>
    <property type="project" value="TreeGrafter"/>
</dbReference>
<keyword evidence="5" id="KW-1185">Reference proteome</keyword>
<name>A0A899FV42_9ASCO</name>
<dbReference type="InterPro" id="IPR002738">
    <property type="entry name" value="RNase_P_p30"/>
</dbReference>
<keyword evidence="3" id="KW-0819">tRNA processing</keyword>
<dbReference type="EMBL" id="CP054532">
    <property type="protein sequence ID" value="QSL64155.1"/>
    <property type="molecule type" value="Genomic_DNA"/>
</dbReference>
<dbReference type="OrthoDB" id="17948at2759"/>
<dbReference type="InterPro" id="IPR016195">
    <property type="entry name" value="Pol/histidinol_Pase-like"/>
</dbReference>
<dbReference type="GO" id="GO:0005655">
    <property type="term" value="C:nucleolar ribonuclease P complex"/>
    <property type="evidence" value="ECO:0007669"/>
    <property type="project" value="TreeGrafter"/>
</dbReference>
<evidence type="ECO:0000256" key="1">
    <source>
        <dbReference type="ARBA" id="ARBA00004123"/>
    </source>
</evidence>
<dbReference type="Proteomes" id="UP000663699">
    <property type="component" value="Chromosome 1"/>
</dbReference>
<accession>A0A899FV42</accession>
<dbReference type="Gene3D" id="3.20.20.140">
    <property type="entry name" value="Metal-dependent hydrolases"/>
    <property type="match status" value="1"/>
</dbReference>
<reference evidence="4" key="1">
    <citation type="submission" date="2020-06" db="EMBL/GenBank/DDBJ databases">
        <title>Genomes of multiple members of Pneumocystis genus reveal paths to human pathogen Pneumocystis jirovecii.</title>
        <authorList>
            <person name="Cisse O.H."/>
            <person name="Ma L."/>
            <person name="Dekker J."/>
            <person name="Khil P."/>
            <person name="Jo J."/>
            <person name="Brenchley J."/>
            <person name="Blair R."/>
            <person name="Pahar B."/>
            <person name="Chabe M."/>
            <person name="Van Rompay K.A."/>
            <person name="Keesler R."/>
            <person name="Sukura A."/>
            <person name="Hirsch V."/>
            <person name="Kutty G."/>
            <person name="Liu Y."/>
            <person name="Peng L."/>
            <person name="Chen J."/>
            <person name="Song J."/>
            <person name="Weissenbacher-Lang C."/>
            <person name="Xu J."/>
            <person name="Upham N.S."/>
            <person name="Stajich J.E."/>
            <person name="Cuomo C.A."/>
            <person name="Cushion M.T."/>
            <person name="Kovacs J.A."/>
        </authorList>
    </citation>
    <scope>NUCLEOTIDE SEQUENCE</scope>
    <source>
        <strain evidence="4">2A</strain>
    </source>
</reference>
<dbReference type="GO" id="GO:0008033">
    <property type="term" value="P:tRNA processing"/>
    <property type="evidence" value="ECO:0007669"/>
    <property type="project" value="UniProtKB-KW"/>
</dbReference>
<dbReference type="Pfam" id="PF01876">
    <property type="entry name" value="RNase_P_p30"/>
    <property type="match status" value="1"/>
</dbReference>